<dbReference type="EMBL" id="VUMO01000010">
    <property type="protein sequence ID" value="MSS20267.1"/>
    <property type="molecule type" value="Genomic_DNA"/>
</dbReference>
<organism evidence="3 4">
    <name type="scientific">Pseudoramibacter porci</name>
    <dbReference type="NCBI Taxonomy" id="2606631"/>
    <lineage>
        <taxon>Bacteria</taxon>
        <taxon>Bacillati</taxon>
        <taxon>Bacillota</taxon>
        <taxon>Clostridia</taxon>
        <taxon>Eubacteriales</taxon>
        <taxon>Eubacteriaceae</taxon>
        <taxon>Pseudoramibacter</taxon>
    </lineage>
</organism>
<evidence type="ECO:0000256" key="2">
    <source>
        <dbReference type="HAMAP-Rule" id="MF_00048"/>
    </source>
</evidence>
<dbReference type="Pfam" id="PF02021">
    <property type="entry name" value="UPF0102"/>
    <property type="match status" value="1"/>
</dbReference>
<dbReference type="PANTHER" id="PTHR34039:SF1">
    <property type="entry name" value="UPF0102 PROTEIN YRAN"/>
    <property type="match status" value="1"/>
</dbReference>
<protein>
    <recommendedName>
        <fullName evidence="2">UPF0102 protein FYJ52_07640</fullName>
    </recommendedName>
</protein>
<dbReference type="GO" id="GO:0003676">
    <property type="term" value="F:nucleic acid binding"/>
    <property type="evidence" value="ECO:0007669"/>
    <property type="project" value="InterPro"/>
</dbReference>
<dbReference type="PANTHER" id="PTHR34039">
    <property type="entry name" value="UPF0102 PROTEIN YRAN"/>
    <property type="match status" value="1"/>
</dbReference>
<name>A0A7X2NGN6_9FIRM</name>
<proteinExistence type="inferred from homology"/>
<dbReference type="InterPro" id="IPR003509">
    <property type="entry name" value="UPF0102_YraN-like"/>
</dbReference>
<dbReference type="HAMAP" id="MF_00048">
    <property type="entry name" value="UPF0102"/>
    <property type="match status" value="1"/>
</dbReference>
<comment type="similarity">
    <text evidence="1 2">Belongs to the UPF0102 family.</text>
</comment>
<dbReference type="NCBIfam" id="NF009150">
    <property type="entry name" value="PRK12497.1-3"/>
    <property type="match status" value="1"/>
</dbReference>
<dbReference type="Gene3D" id="3.40.1350.10">
    <property type="match status" value="1"/>
</dbReference>
<reference evidence="3 4" key="1">
    <citation type="submission" date="2019-08" db="EMBL/GenBank/DDBJ databases">
        <title>In-depth cultivation of the pig gut microbiome towards novel bacterial diversity and tailored functional studies.</title>
        <authorList>
            <person name="Wylensek D."/>
            <person name="Hitch T.C.A."/>
            <person name="Clavel T."/>
        </authorList>
    </citation>
    <scope>NUCLEOTIDE SEQUENCE [LARGE SCALE GENOMIC DNA]</scope>
    <source>
        <strain evidence="3 4">RF-744-FAT-4</strain>
    </source>
</reference>
<evidence type="ECO:0000256" key="1">
    <source>
        <dbReference type="ARBA" id="ARBA00006738"/>
    </source>
</evidence>
<gene>
    <name evidence="3" type="ORF">FYJ52_07640</name>
</gene>
<evidence type="ECO:0000313" key="4">
    <source>
        <dbReference type="Proteomes" id="UP000461754"/>
    </source>
</evidence>
<sequence>MNKKNNRKKGHWAEDVAAYYLENYKKHQIVTRNYSDKTGEIDIISKVDQLYIFTEVKYRANLLHGTPGQAVNYRKQEHIIRTAILFLQKRRVAHPQIRFDVVEVVGTNRENVRVRHIENAFTSNGYYL</sequence>
<accession>A0A7X2NGN6</accession>
<dbReference type="InterPro" id="IPR011335">
    <property type="entry name" value="Restrct_endonuc-II-like"/>
</dbReference>
<dbReference type="Proteomes" id="UP000461754">
    <property type="component" value="Unassembled WGS sequence"/>
</dbReference>
<dbReference type="AlphaFoldDB" id="A0A7X2NGN6"/>
<keyword evidence="4" id="KW-1185">Reference proteome</keyword>
<dbReference type="SUPFAM" id="SSF52980">
    <property type="entry name" value="Restriction endonuclease-like"/>
    <property type="match status" value="1"/>
</dbReference>
<evidence type="ECO:0000313" key="3">
    <source>
        <dbReference type="EMBL" id="MSS20267.1"/>
    </source>
</evidence>
<dbReference type="RefSeq" id="WP_154576641.1">
    <property type="nucleotide sequence ID" value="NZ_VUMO01000010.1"/>
</dbReference>
<comment type="caution">
    <text evidence="3">The sequence shown here is derived from an EMBL/GenBank/DDBJ whole genome shotgun (WGS) entry which is preliminary data.</text>
</comment>
<dbReference type="InterPro" id="IPR011856">
    <property type="entry name" value="tRNA_endonuc-like_dom_sf"/>
</dbReference>